<evidence type="ECO:0000313" key="2">
    <source>
        <dbReference type="Proteomes" id="UP001054945"/>
    </source>
</evidence>
<organism evidence="1 2">
    <name type="scientific">Caerostris extrusa</name>
    <name type="common">Bark spider</name>
    <name type="synonym">Caerostris bankana</name>
    <dbReference type="NCBI Taxonomy" id="172846"/>
    <lineage>
        <taxon>Eukaryota</taxon>
        <taxon>Metazoa</taxon>
        <taxon>Ecdysozoa</taxon>
        <taxon>Arthropoda</taxon>
        <taxon>Chelicerata</taxon>
        <taxon>Arachnida</taxon>
        <taxon>Araneae</taxon>
        <taxon>Araneomorphae</taxon>
        <taxon>Entelegynae</taxon>
        <taxon>Araneoidea</taxon>
        <taxon>Araneidae</taxon>
        <taxon>Caerostris</taxon>
    </lineage>
</organism>
<proteinExistence type="predicted"/>
<reference evidence="1 2" key="1">
    <citation type="submission" date="2021-06" db="EMBL/GenBank/DDBJ databases">
        <title>Caerostris extrusa draft genome.</title>
        <authorList>
            <person name="Kono N."/>
            <person name="Arakawa K."/>
        </authorList>
    </citation>
    <scope>NUCLEOTIDE SEQUENCE [LARGE SCALE GENOMIC DNA]</scope>
</reference>
<dbReference type="Proteomes" id="UP001054945">
    <property type="component" value="Unassembled WGS sequence"/>
</dbReference>
<sequence length="86" mass="9500">MNLRDDVIISISAGRMSSDGDHHLAQGTEMTVGESSVIPPPRGNKWECLDRLTTPLCLGTWHWISPAFEIFHSCFPVAGILRNLPV</sequence>
<accession>A0AAV4XC29</accession>
<keyword evidence="2" id="KW-1185">Reference proteome</keyword>
<protein>
    <submittedName>
        <fullName evidence="1">Uncharacterized protein</fullName>
    </submittedName>
</protein>
<dbReference type="EMBL" id="BPLR01017506">
    <property type="protein sequence ID" value="GIY92154.1"/>
    <property type="molecule type" value="Genomic_DNA"/>
</dbReference>
<dbReference type="AlphaFoldDB" id="A0AAV4XC29"/>
<name>A0AAV4XC29_CAEEX</name>
<evidence type="ECO:0000313" key="1">
    <source>
        <dbReference type="EMBL" id="GIY92154.1"/>
    </source>
</evidence>
<comment type="caution">
    <text evidence="1">The sequence shown here is derived from an EMBL/GenBank/DDBJ whole genome shotgun (WGS) entry which is preliminary data.</text>
</comment>
<gene>
    <name evidence="1" type="ORF">CEXT_675821</name>
</gene>